<feature type="compositionally biased region" description="Polar residues" evidence="1">
    <location>
        <begin position="94"/>
        <end position="107"/>
    </location>
</feature>
<dbReference type="EMBL" id="BFEA01000043">
    <property type="protein sequence ID" value="GBG63839.1"/>
    <property type="molecule type" value="Genomic_DNA"/>
</dbReference>
<dbReference type="Proteomes" id="UP000265515">
    <property type="component" value="Unassembled WGS sequence"/>
</dbReference>
<dbReference type="PANTHER" id="PTHR47556">
    <property type="entry name" value="SEC14P-LIKE PHOSPHATIDYLINOSITOL TRANSFER FAMILY PROTEIN"/>
    <property type="match status" value="1"/>
</dbReference>
<reference evidence="3 4" key="1">
    <citation type="journal article" date="2018" name="Cell">
        <title>The Chara Genome: Secondary Complexity and Implications for Plant Terrestrialization.</title>
        <authorList>
            <person name="Nishiyama T."/>
            <person name="Sakayama H."/>
            <person name="Vries J.D."/>
            <person name="Buschmann H."/>
            <person name="Saint-Marcoux D."/>
            <person name="Ullrich K.K."/>
            <person name="Haas F.B."/>
            <person name="Vanderstraeten L."/>
            <person name="Becker D."/>
            <person name="Lang D."/>
            <person name="Vosolsobe S."/>
            <person name="Rombauts S."/>
            <person name="Wilhelmsson P.K.I."/>
            <person name="Janitza P."/>
            <person name="Kern R."/>
            <person name="Heyl A."/>
            <person name="Rumpler F."/>
            <person name="Villalobos L.I.A.C."/>
            <person name="Clay J.M."/>
            <person name="Skokan R."/>
            <person name="Toyoda A."/>
            <person name="Suzuki Y."/>
            <person name="Kagoshima H."/>
            <person name="Schijlen E."/>
            <person name="Tajeshwar N."/>
            <person name="Catarino B."/>
            <person name="Hetherington A.J."/>
            <person name="Saltykova A."/>
            <person name="Bonnot C."/>
            <person name="Breuninger H."/>
            <person name="Symeonidi A."/>
            <person name="Radhakrishnan G.V."/>
            <person name="Van Nieuwerburgh F."/>
            <person name="Deforce D."/>
            <person name="Chang C."/>
            <person name="Karol K.G."/>
            <person name="Hedrich R."/>
            <person name="Ulvskov P."/>
            <person name="Glockner G."/>
            <person name="Delwiche C.F."/>
            <person name="Petrasek J."/>
            <person name="Van de Peer Y."/>
            <person name="Friml J."/>
            <person name="Beilby M."/>
            <person name="Dolan L."/>
            <person name="Kohara Y."/>
            <person name="Sugano S."/>
            <person name="Fujiyama A."/>
            <person name="Delaux P.-M."/>
            <person name="Quint M."/>
            <person name="TheiBen G."/>
            <person name="Hagemann M."/>
            <person name="Harholt J."/>
            <person name="Dunand C."/>
            <person name="Zachgo S."/>
            <person name="Langdale J."/>
            <person name="Maumus F."/>
            <person name="Straeten D.V.D."/>
            <person name="Gould S.B."/>
            <person name="Rensing S.A."/>
        </authorList>
    </citation>
    <scope>NUCLEOTIDE SEQUENCE [LARGE SCALE GENOMIC DNA]</scope>
    <source>
        <strain evidence="3 4">S276</strain>
    </source>
</reference>
<evidence type="ECO:0000313" key="3">
    <source>
        <dbReference type="EMBL" id="GBG63839.1"/>
    </source>
</evidence>
<dbReference type="PANTHER" id="PTHR47556:SF1">
    <property type="entry name" value="SEC14P-LIKE PHOSPHATIDYLINOSITOL TRANSFER FAMILY PROTEIN"/>
    <property type="match status" value="1"/>
</dbReference>
<name>A0A388K1C9_CHABU</name>
<dbReference type="GO" id="GO:0008526">
    <property type="term" value="F:phosphatidylinositol transfer activity"/>
    <property type="evidence" value="ECO:0007669"/>
    <property type="project" value="EnsemblPlants"/>
</dbReference>
<dbReference type="PROSITE" id="PS50191">
    <property type="entry name" value="CRAL_TRIO"/>
    <property type="match status" value="1"/>
</dbReference>
<protein>
    <recommendedName>
        <fullName evidence="2">CRAL-TRIO domain-containing protein</fullName>
    </recommendedName>
</protein>
<dbReference type="OMA" id="YFPKRIS"/>
<comment type="caution">
    <text evidence="3">The sequence shown here is derived from an EMBL/GenBank/DDBJ whole genome shotgun (WGS) entry which is preliminary data.</text>
</comment>
<dbReference type="Gene3D" id="3.40.525.10">
    <property type="entry name" value="CRAL-TRIO lipid binding domain"/>
    <property type="match status" value="1"/>
</dbReference>
<feature type="domain" description="CRAL-TRIO" evidence="2">
    <location>
        <begin position="184"/>
        <end position="341"/>
    </location>
</feature>
<dbReference type="OrthoDB" id="75724at2759"/>
<dbReference type="SUPFAM" id="SSF46938">
    <property type="entry name" value="CRAL/TRIO N-terminal domain"/>
    <property type="match status" value="1"/>
</dbReference>
<dbReference type="SMART" id="SM00516">
    <property type="entry name" value="SEC14"/>
    <property type="match status" value="1"/>
</dbReference>
<accession>A0A388K1C9</accession>
<dbReference type="Pfam" id="PF00650">
    <property type="entry name" value="CRAL_TRIO"/>
    <property type="match status" value="1"/>
</dbReference>
<dbReference type="InterPro" id="IPR036865">
    <property type="entry name" value="CRAL-TRIO_dom_sf"/>
</dbReference>
<keyword evidence="4" id="KW-1185">Reference proteome</keyword>
<dbReference type="GO" id="GO:0009570">
    <property type="term" value="C:chloroplast stroma"/>
    <property type="evidence" value="ECO:0007669"/>
    <property type="project" value="EnsemblPlants"/>
</dbReference>
<dbReference type="InterPro" id="IPR036273">
    <property type="entry name" value="CRAL/TRIO_N_dom_sf"/>
</dbReference>
<dbReference type="GO" id="GO:0070300">
    <property type="term" value="F:phosphatidic acid binding"/>
    <property type="evidence" value="ECO:0007669"/>
    <property type="project" value="EnsemblPlants"/>
</dbReference>
<organism evidence="3 4">
    <name type="scientific">Chara braunii</name>
    <name type="common">Braun's stonewort</name>
    <dbReference type="NCBI Taxonomy" id="69332"/>
    <lineage>
        <taxon>Eukaryota</taxon>
        <taxon>Viridiplantae</taxon>
        <taxon>Streptophyta</taxon>
        <taxon>Charophyceae</taxon>
        <taxon>Charales</taxon>
        <taxon>Characeae</taxon>
        <taxon>Chara</taxon>
    </lineage>
</organism>
<dbReference type="STRING" id="69332.A0A388K1C9"/>
<dbReference type="CDD" id="cd00170">
    <property type="entry name" value="SEC14"/>
    <property type="match status" value="1"/>
</dbReference>
<dbReference type="Gramene" id="GBG63839">
    <property type="protein sequence ID" value="GBG63839"/>
    <property type="gene ID" value="CBR_g39624"/>
</dbReference>
<evidence type="ECO:0000313" key="4">
    <source>
        <dbReference type="Proteomes" id="UP000265515"/>
    </source>
</evidence>
<sequence>MRLSDLLQRGRRKKTPRLLSCRPGSSFGGLGNFMDGAGVDLYAPACTLQDFLARGRLSSWRTQRLEESRVGYSNTMFWLFSCGRGLSKGVTAQARENSQTATPSSDSLPFGGPAGHAEALDKLKRKLDVENPELPVGTYGRDDDELLTWFLRDRRYDVSEAAFKLVRMLRWRQEFGVTNVTQESVARIAATGKAYLHDQLDLVGRPVLVVRVARHLPNPEDIEDSQRLCVFLIEKAITMLPSGQENILGIFDLRGFRSRNADLSFIQFIIDVFFYYYPRRLGEVLFVDAPPIFIPIWKVFKPLLRSYADLVRFCSSKELGEQYFSPGTVPKDFATDENSGTISEL</sequence>
<dbReference type="AlphaFoldDB" id="A0A388K1C9"/>
<dbReference type="SUPFAM" id="SSF52087">
    <property type="entry name" value="CRAL/TRIO domain"/>
    <property type="match status" value="1"/>
</dbReference>
<evidence type="ECO:0000256" key="1">
    <source>
        <dbReference type="SAM" id="MobiDB-lite"/>
    </source>
</evidence>
<feature type="region of interest" description="Disordered" evidence="1">
    <location>
        <begin position="91"/>
        <end position="111"/>
    </location>
</feature>
<proteinExistence type="predicted"/>
<dbReference type="InterPro" id="IPR001251">
    <property type="entry name" value="CRAL-TRIO_dom"/>
</dbReference>
<evidence type="ECO:0000259" key="2">
    <source>
        <dbReference type="PROSITE" id="PS50191"/>
    </source>
</evidence>
<gene>
    <name evidence="3" type="ORF">CBR_g39624</name>
</gene>
<dbReference type="GO" id="GO:0016036">
    <property type="term" value="P:cellular response to phosphate starvation"/>
    <property type="evidence" value="ECO:0007669"/>
    <property type="project" value="EnsemblPlants"/>
</dbReference>
<dbReference type="GO" id="GO:1901981">
    <property type="term" value="F:phosphatidylinositol phosphate binding"/>
    <property type="evidence" value="ECO:0007669"/>
    <property type="project" value="EnsemblPlants"/>
</dbReference>